<dbReference type="InterPro" id="IPR009003">
    <property type="entry name" value="Peptidase_S1_PA"/>
</dbReference>
<keyword evidence="5 7" id="KW-0720">Serine protease</keyword>
<keyword evidence="2" id="KW-0964">Secreted</keyword>
<evidence type="ECO:0000256" key="1">
    <source>
        <dbReference type="ARBA" id="ARBA00004613"/>
    </source>
</evidence>
<gene>
    <name evidence="9" type="ORF">NEMVEDRAFT_v1g85993</name>
</gene>
<dbReference type="GO" id="GO:0006508">
    <property type="term" value="P:proteolysis"/>
    <property type="evidence" value="ECO:0000318"/>
    <property type="project" value="GO_Central"/>
</dbReference>
<dbReference type="PhylomeDB" id="A7RLC0"/>
<dbReference type="Proteomes" id="UP000001593">
    <property type="component" value="Unassembled WGS sequence"/>
</dbReference>
<evidence type="ECO:0000256" key="4">
    <source>
        <dbReference type="ARBA" id="ARBA00022801"/>
    </source>
</evidence>
<evidence type="ECO:0000313" key="9">
    <source>
        <dbReference type="EMBL" id="EDO47664.1"/>
    </source>
</evidence>
<keyword evidence="4 7" id="KW-0378">Hydrolase</keyword>
<organism evidence="9 10">
    <name type="scientific">Nematostella vectensis</name>
    <name type="common">Starlet sea anemone</name>
    <dbReference type="NCBI Taxonomy" id="45351"/>
    <lineage>
        <taxon>Eukaryota</taxon>
        <taxon>Metazoa</taxon>
        <taxon>Cnidaria</taxon>
        <taxon>Anthozoa</taxon>
        <taxon>Hexacorallia</taxon>
        <taxon>Actiniaria</taxon>
        <taxon>Edwardsiidae</taxon>
        <taxon>Nematostella</taxon>
    </lineage>
</organism>
<keyword evidence="10" id="KW-1185">Reference proteome</keyword>
<dbReference type="InterPro" id="IPR001314">
    <property type="entry name" value="Peptidase_S1A"/>
</dbReference>
<protein>
    <recommendedName>
        <fullName evidence="8">Peptidase S1 domain-containing protein</fullName>
    </recommendedName>
</protein>
<dbReference type="PRINTS" id="PR00722">
    <property type="entry name" value="CHYMOTRYPSIN"/>
</dbReference>
<dbReference type="PANTHER" id="PTHR24264:SF65">
    <property type="entry name" value="SRCR DOMAIN-CONTAINING PROTEIN"/>
    <property type="match status" value="1"/>
</dbReference>
<dbReference type="PROSITE" id="PS50240">
    <property type="entry name" value="TRYPSIN_DOM"/>
    <property type="match status" value="1"/>
</dbReference>
<proteinExistence type="predicted"/>
<dbReference type="SUPFAM" id="SSF50494">
    <property type="entry name" value="Trypsin-like serine proteases"/>
    <property type="match status" value="1"/>
</dbReference>
<evidence type="ECO:0000256" key="2">
    <source>
        <dbReference type="ARBA" id="ARBA00022525"/>
    </source>
</evidence>
<dbReference type="Gene3D" id="2.40.10.10">
    <property type="entry name" value="Trypsin-like serine proteases"/>
    <property type="match status" value="1"/>
</dbReference>
<dbReference type="EMBL" id="DS469518">
    <property type="protein sequence ID" value="EDO47664.1"/>
    <property type="molecule type" value="Genomic_DNA"/>
</dbReference>
<evidence type="ECO:0000259" key="8">
    <source>
        <dbReference type="PROSITE" id="PS50240"/>
    </source>
</evidence>
<keyword evidence="3 7" id="KW-0645">Protease</keyword>
<evidence type="ECO:0000256" key="7">
    <source>
        <dbReference type="RuleBase" id="RU363034"/>
    </source>
</evidence>
<dbReference type="PROSITE" id="PS00135">
    <property type="entry name" value="TRYPSIN_SER"/>
    <property type="match status" value="1"/>
</dbReference>
<evidence type="ECO:0000256" key="5">
    <source>
        <dbReference type="ARBA" id="ARBA00022825"/>
    </source>
</evidence>
<dbReference type="InParanoid" id="A7RLC0"/>
<accession>A7RLC0</accession>
<dbReference type="OrthoDB" id="446173at2759"/>
<dbReference type="InterPro" id="IPR018114">
    <property type="entry name" value="TRYPSIN_HIS"/>
</dbReference>
<reference evidence="9 10" key="1">
    <citation type="journal article" date="2007" name="Science">
        <title>Sea anemone genome reveals ancestral eumetazoan gene repertoire and genomic organization.</title>
        <authorList>
            <person name="Putnam N.H."/>
            <person name="Srivastava M."/>
            <person name="Hellsten U."/>
            <person name="Dirks B."/>
            <person name="Chapman J."/>
            <person name="Salamov A."/>
            <person name="Terry A."/>
            <person name="Shapiro H."/>
            <person name="Lindquist E."/>
            <person name="Kapitonov V.V."/>
            <person name="Jurka J."/>
            <person name="Genikhovich G."/>
            <person name="Grigoriev I.V."/>
            <person name="Lucas S.M."/>
            <person name="Steele R.E."/>
            <person name="Finnerty J.R."/>
            <person name="Technau U."/>
            <person name="Martindale M.Q."/>
            <person name="Rokhsar D.S."/>
        </authorList>
    </citation>
    <scope>NUCLEOTIDE SEQUENCE [LARGE SCALE GENOMIC DNA]</scope>
    <source>
        <strain evidence="10">CH2 X CH6</strain>
    </source>
</reference>
<dbReference type="Pfam" id="PF00089">
    <property type="entry name" value="Trypsin"/>
    <property type="match status" value="1"/>
</dbReference>
<evidence type="ECO:0000256" key="6">
    <source>
        <dbReference type="ARBA" id="ARBA00023157"/>
    </source>
</evidence>
<dbReference type="FunFam" id="2.40.10.10:FF:000151">
    <property type="entry name" value="Corin, isoform B"/>
    <property type="match status" value="1"/>
</dbReference>
<comment type="subcellular location">
    <subcellularLocation>
        <location evidence="1">Secreted</location>
    </subcellularLocation>
</comment>
<name>A7RLC0_NEMVE</name>
<dbReference type="CDD" id="cd00190">
    <property type="entry name" value="Tryp_SPc"/>
    <property type="match status" value="1"/>
</dbReference>
<dbReference type="HOGENOM" id="CLU_006842_7_0_1"/>
<dbReference type="InterPro" id="IPR043504">
    <property type="entry name" value="Peptidase_S1_PA_chymotrypsin"/>
</dbReference>
<feature type="domain" description="Peptidase S1" evidence="8">
    <location>
        <begin position="10"/>
        <end position="257"/>
    </location>
</feature>
<dbReference type="GO" id="GO:0005615">
    <property type="term" value="C:extracellular space"/>
    <property type="evidence" value="ECO:0000318"/>
    <property type="project" value="GO_Central"/>
</dbReference>
<dbReference type="KEGG" id="nve:5519775"/>
<dbReference type="SMART" id="SM00020">
    <property type="entry name" value="Tryp_SPc"/>
    <property type="match status" value="1"/>
</dbReference>
<sequence>CGVRNALGRIVGGQTAKVEDWPWQAGLKKGLDDTIVCGGSLINREWVVTAAHCIDRNNPSRTGCVVPDPPIRVILGESDVTKHEGNEIHRDVAQICIHPDYHEIKLTNDLALIRLRTPITTFTKHVRPVCLPTSATPDLAVGTNCTVTGYGRVGENEDLSTQLRHATIPVLSVSECRANYSGHTINDKVICAGYEGGKIDSCKGDSGGPFVCKDPRVTSRFILHGAVSWGVGCARKGQPGIYTDIKKYLNWIDNIVKNV</sequence>
<dbReference type="InterPro" id="IPR050127">
    <property type="entry name" value="Serine_Proteases_S1"/>
</dbReference>
<dbReference type="InterPro" id="IPR033116">
    <property type="entry name" value="TRYPSIN_SER"/>
</dbReference>
<dbReference type="AlphaFoldDB" id="A7RLC0"/>
<dbReference type="eggNOG" id="KOG3627">
    <property type="taxonomic scope" value="Eukaryota"/>
</dbReference>
<evidence type="ECO:0000256" key="3">
    <source>
        <dbReference type="ARBA" id="ARBA00022670"/>
    </source>
</evidence>
<dbReference type="STRING" id="45351.A7RLC0"/>
<dbReference type="InterPro" id="IPR001254">
    <property type="entry name" value="Trypsin_dom"/>
</dbReference>
<dbReference type="GO" id="GO:0004252">
    <property type="term" value="F:serine-type endopeptidase activity"/>
    <property type="evidence" value="ECO:0000318"/>
    <property type="project" value="GO_Central"/>
</dbReference>
<feature type="non-terminal residue" evidence="9">
    <location>
        <position position="259"/>
    </location>
</feature>
<dbReference type="PANTHER" id="PTHR24264">
    <property type="entry name" value="TRYPSIN-RELATED"/>
    <property type="match status" value="1"/>
</dbReference>
<keyword evidence="6" id="KW-1015">Disulfide bond</keyword>
<evidence type="ECO:0000313" key="10">
    <source>
        <dbReference type="Proteomes" id="UP000001593"/>
    </source>
</evidence>
<dbReference type="PROSITE" id="PS00134">
    <property type="entry name" value="TRYPSIN_HIS"/>
    <property type="match status" value="1"/>
</dbReference>
<dbReference type="MEROPS" id="S01.225"/>